<sequence precursor="true">MFAPPARLPLALFLCICASIPPLTTAQDSASPQETKPAPEVTPDAPQEQADAQPPSFDPSKMELTPEEERIKAKYNDIREKTRESILNMRELYTRYANKADRSPEAFERFHETSIASRKLLDELYQAAYEMLILIPDQEAAQYLLTMVEHNYTNSNYDELTMKGGALLMDLDFNQTFLYRAVSRASICTGEFEIAKKVYEYMNREAFDDLDKRFSYQIETLEKQWAQEKERRAEDAKNNLPRVRLRTTKGDVVVELFLEDAPSTVSNFISLVEEGFYDGIDFHQVLDDLLALTGDESGQGDGNSGKFLVDEHLREGSRNAFRGSLVMAKLPREDGSFLPDTASTQFAIFFTPIPEVREKQTVFGRVIEGMGLLSEIRRVDQNKEKKKDEVVLPPDRIIEAEVIRRPEKMPEPVYRTYQ</sequence>
<dbReference type="SUPFAM" id="SSF50891">
    <property type="entry name" value="Cyclophilin-like"/>
    <property type="match status" value="1"/>
</dbReference>
<evidence type="ECO:0000256" key="3">
    <source>
        <dbReference type="ARBA" id="ARBA00023235"/>
    </source>
</evidence>
<dbReference type="PRINTS" id="PR00153">
    <property type="entry name" value="CSAPPISMRASE"/>
</dbReference>
<dbReference type="InterPro" id="IPR044666">
    <property type="entry name" value="Cyclophilin_A-like"/>
</dbReference>
<feature type="domain" description="PPIase cyclophilin-type" evidence="6">
    <location>
        <begin position="250"/>
        <end position="392"/>
    </location>
</feature>
<feature type="chain" id="PRO_5022956910" description="peptidylprolyl isomerase" evidence="5">
    <location>
        <begin position="27"/>
        <end position="418"/>
    </location>
</feature>
<evidence type="ECO:0000256" key="4">
    <source>
        <dbReference type="SAM" id="MobiDB-lite"/>
    </source>
</evidence>
<evidence type="ECO:0000313" key="7">
    <source>
        <dbReference type="EMBL" id="TWT83577.1"/>
    </source>
</evidence>
<dbReference type="PANTHER" id="PTHR45625:SF4">
    <property type="entry name" value="PEPTIDYLPROLYL ISOMERASE DOMAIN AND WD REPEAT-CONTAINING PROTEIN 1"/>
    <property type="match status" value="1"/>
</dbReference>
<dbReference type="PANTHER" id="PTHR45625">
    <property type="entry name" value="PEPTIDYL-PROLYL CIS-TRANS ISOMERASE-RELATED"/>
    <property type="match status" value="1"/>
</dbReference>
<dbReference type="InterPro" id="IPR029000">
    <property type="entry name" value="Cyclophilin-like_dom_sf"/>
</dbReference>
<name>A0A5C5Z908_9BACT</name>
<dbReference type="EC" id="5.2.1.8" evidence="1"/>
<dbReference type="InterPro" id="IPR002130">
    <property type="entry name" value="Cyclophilin-type_PPIase_dom"/>
</dbReference>
<keyword evidence="5" id="KW-0732">Signal</keyword>
<keyword evidence="8" id="KW-1185">Reference proteome</keyword>
<dbReference type="Proteomes" id="UP000315010">
    <property type="component" value="Unassembled WGS sequence"/>
</dbReference>
<dbReference type="PROSITE" id="PS50072">
    <property type="entry name" value="CSA_PPIASE_2"/>
    <property type="match status" value="1"/>
</dbReference>
<dbReference type="OrthoDB" id="270889at2"/>
<evidence type="ECO:0000256" key="2">
    <source>
        <dbReference type="ARBA" id="ARBA00023110"/>
    </source>
</evidence>
<keyword evidence="3 7" id="KW-0413">Isomerase</keyword>
<protein>
    <recommendedName>
        <fullName evidence="1">peptidylprolyl isomerase</fullName>
        <ecNumber evidence="1">5.2.1.8</ecNumber>
    </recommendedName>
</protein>
<feature type="signal peptide" evidence="5">
    <location>
        <begin position="1"/>
        <end position="26"/>
    </location>
</feature>
<dbReference type="Gene3D" id="2.40.100.10">
    <property type="entry name" value="Cyclophilin-like"/>
    <property type="match status" value="1"/>
</dbReference>
<dbReference type="CDD" id="cd00317">
    <property type="entry name" value="cyclophilin"/>
    <property type="match status" value="1"/>
</dbReference>
<dbReference type="GO" id="GO:0003755">
    <property type="term" value="F:peptidyl-prolyl cis-trans isomerase activity"/>
    <property type="evidence" value="ECO:0007669"/>
    <property type="project" value="UniProtKB-KW"/>
</dbReference>
<dbReference type="EMBL" id="SJPJ01000001">
    <property type="protein sequence ID" value="TWT83577.1"/>
    <property type="molecule type" value="Genomic_DNA"/>
</dbReference>
<accession>A0A5C5Z908</accession>
<keyword evidence="2" id="KW-0697">Rotamase</keyword>
<feature type="region of interest" description="Disordered" evidence="4">
    <location>
        <begin position="24"/>
        <end position="66"/>
    </location>
</feature>
<gene>
    <name evidence="7" type="primary">ppiB_3</name>
    <name evidence="7" type="ORF">CA13_50430</name>
</gene>
<evidence type="ECO:0000313" key="8">
    <source>
        <dbReference type="Proteomes" id="UP000315010"/>
    </source>
</evidence>
<evidence type="ECO:0000256" key="5">
    <source>
        <dbReference type="SAM" id="SignalP"/>
    </source>
</evidence>
<evidence type="ECO:0000256" key="1">
    <source>
        <dbReference type="ARBA" id="ARBA00013194"/>
    </source>
</evidence>
<comment type="caution">
    <text evidence="7">The sequence shown here is derived from an EMBL/GenBank/DDBJ whole genome shotgun (WGS) entry which is preliminary data.</text>
</comment>
<organism evidence="7 8">
    <name type="scientific">Novipirellula herctigrandis</name>
    <dbReference type="NCBI Taxonomy" id="2527986"/>
    <lineage>
        <taxon>Bacteria</taxon>
        <taxon>Pseudomonadati</taxon>
        <taxon>Planctomycetota</taxon>
        <taxon>Planctomycetia</taxon>
        <taxon>Pirellulales</taxon>
        <taxon>Pirellulaceae</taxon>
        <taxon>Novipirellula</taxon>
    </lineage>
</organism>
<dbReference type="AlphaFoldDB" id="A0A5C5Z908"/>
<evidence type="ECO:0000259" key="6">
    <source>
        <dbReference type="PROSITE" id="PS50072"/>
    </source>
</evidence>
<reference evidence="7 8" key="1">
    <citation type="submission" date="2019-02" db="EMBL/GenBank/DDBJ databases">
        <title>Deep-cultivation of Planctomycetes and their phenomic and genomic characterization uncovers novel biology.</title>
        <authorList>
            <person name="Wiegand S."/>
            <person name="Jogler M."/>
            <person name="Boedeker C."/>
            <person name="Pinto D."/>
            <person name="Vollmers J."/>
            <person name="Rivas-Marin E."/>
            <person name="Kohn T."/>
            <person name="Peeters S.H."/>
            <person name="Heuer A."/>
            <person name="Rast P."/>
            <person name="Oberbeckmann S."/>
            <person name="Bunk B."/>
            <person name="Jeske O."/>
            <person name="Meyerdierks A."/>
            <person name="Storesund J.E."/>
            <person name="Kallscheuer N."/>
            <person name="Luecker S."/>
            <person name="Lage O.M."/>
            <person name="Pohl T."/>
            <person name="Merkel B.J."/>
            <person name="Hornburger P."/>
            <person name="Mueller R.-W."/>
            <person name="Bruemmer F."/>
            <person name="Labrenz M."/>
            <person name="Spormann A.M."/>
            <person name="Op Den Camp H."/>
            <person name="Overmann J."/>
            <person name="Amann R."/>
            <person name="Jetten M.S.M."/>
            <person name="Mascher T."/>
            <person name="Medema M.H."/>
            <person name="Devos D.P."/>
            <person name="Kaster A.-K."/>
            <person name="Ovreas L."/>
            <person name="Rohde M."/>
            <person name="Galperin M.Y."/>
            <person name="Jogler C."/>
        </authorList>
    </citation>
    <scope>NUCLEOTIDE SEQUENCE [LARGE SCALE GENOMIC DNA]</scope>
    <source>
        <strain evidence="7 8">CA13</strain>
    </source>
</reference>
<feature type="compositionally biased region" description="Polar residues" evidence="4">
    <location>
        <begin position="24"/>
        <end position="34"/>
    </location>
</feature>
<proteinExistence type="predicted"/>
<dbReference type="RefSeq" id="WP_146400843.1">
    <property type="nucleotide sequence ID" value="NZ_SJPJ01000001.1"/>
</dbReference>
<dbReference type="Pfam" id="PF00160">
    <property type="entry name" value="Pro_isomerase"/>
    <property type="match status" value="1"/>
</dbReference>